<dbReference type="Pfam" id="PF03009">
    <property type="entry name" value="GDPD"/>
    <property type="match status" value="1"/>
</dbReference>
<reference evidence="2" key="1">
    <citation type="submission" date="2022-03" db="EMBL/GenBank/DDBJ databases">
        <title>Identification of a novel bacterium isolated from mangrove sediments.</title>
        <authorList>
            <person name="Pan X."/>
        </authorList>
    </citation>
    <scope>NUCLEOTIDE SEQUENCE</scope>
    <source>
        <strain evidence="2">B2637</strain>
    </source>
</reference>
<dbReference type="PROSITE" id="PS51704">
    <property type="entry name" value="GP_PDE"/>
    <property type="match status" value="1"/>
</dbReference>
<organism evidence="2 3">
    <name type="scientific">Novosphingobium mangrovi</name>
    <name type="common">ex Hu et al. 2023</name>
    <dbReference type="NCBI Taxonomy" id="2930094"/>
    <lineage>
        <taxon>Bacteria</taxon>
        <taxon>Pseudomonadati</taxon>
        <taxon>Pseudomonadota</taxon>
        <taxon>Alphaproteobacteria</taxon>
        <taxon>Sphingomonadales</taxon>
        <taxon>Sphingomonadaceae</taxon>
        <taxon>Novosphingobium</taxon>
    </lineage>
</organism>
<feature type="domain" description="GP-PDE" evidence="1">
    <location>
        <begin position="24"/>
        <end position="255"/>
    </location>
</feature>
<dbReference type="Gene3D" id="3.20.20.190">
    <property type="entry name" value="Phosphatidylinositol (PI) phosphodiesterase"/>
    <property type="match status" value="1"/>
</dbReference>
<evidence type="ECO:0000313" key="2">
    <source>
        <dbReference type="EMBL" id="MCJ1961123.1"/>
    </source>
</evidence>
<sequence length="255" mass="28004">MLSGRLDRWLSPAPRGDRVGWIFQHDFAHRGLHSGTVPENSMAAFAAAMAGGHGIELDVQRSSDGQSVVFHDDTLERLTGAQGAVNRRSAAQLAELRLLETDEAIPTLRQVLAQVAGRVPILIEIKSRREGQVSGRCLAVRRVLEGYTGAHAVMSFDPRVARWFHRHSPHTVRGLVMSEDGNRTLAARARRRLAMWSAKPDFLACDVRDLPSRFVAAQRARGVPVASWTVRSADEAARAARYADAPIFEVSAAQD</sequence>
<dbReference type="RefSeq" id="WP_243799922.1">
    <property type="nucleotide sequence ID" value="NZ_JALHAT010000016.1"/>
</dbReference>
<comment type="caution">
    <text evidence="2">The sequence shown here is derived from an EMBL/GenBank/DDBJ whole genome shotgun (WGS) entry which is preliminary data.</text>
</comment>
<dbReference type="EMBL" id="JALHAT010000016">
    <property type="protein sequence ID" value="MCJ1961123.1"/>
    <property type="molecule type" value="Genomic_DNA"/>
</dbReference>
<proteinExistence type="predicted"/>
<gene>
    <name evidence="2" type="ORF">MTR65_10555</name>
</gene>
<accession>A0ABT0AD49</accession>
<keyword evidence="3" id="KW-1185">Reference proteome</keyword>
<name>A0ABT0AD49_9SPHN</name>
<dbReference type="PANTHER" id="PTHR46211">
    <property type="entry name" value="GLYCEROPHOSPHORYL DIESTER PHOSPHODIESTERASE"/>
    <property type="match status" value="1"/>
</dbReference>
<dbReference type="SUPFAM" id="SSF51695">
    <property type="entry name" value="PLC-like phosphodiesterases"/>
    <property type="match status" value="1"/>
</dbReference>
<dbReference type="PANTHER" id="PTHR46211:SF1">
    <property type="entry name" value="GLYCEROPHOSPHODIESTER PHOSPHODIESTERASE, CYTOPLASMIC"/>
    <property type="match status" value="1"/>
</dbReference>
<dbReference type="InterPro" id="IPR017946">
    <property type="entry name" value="PLC-like_Pdiesterase_TIM-brl"/>
</dbReference>
<evidence type="ECO:0000313" key="3">
    <source>
        <dbReference type="Proteomes" id="UP001162802"/>
    </source>
</evidence>
<dbReference type="InterPro" id="IPR030395">
    <property type="entry name" value="GP_PDE_dom"/>
</dbReference>
<evidence type="ECO:0000259" key="1">
    <source>
        <dbReference type="PROSITE" id="PS51704"/>
    </source>
</evidence>
<dbReference type="Proteomes" id="UP001162802">
    <property type="component" value="Unassembled WGS sequence"/>
</dbReference>
<protein>
    <submittedName>
        <fullName evidence="2">Glycerophosphodiester phosphodiesterase</fullName>
    </submittedName>
</protein>